<evidence type="ECO:0000256" key="5">
    <source>
        <dbReference type="ARBA" id="ARBA00035202"/>
    </source>
</evidence>
<keyword evidence="3 7" id="KW-0689">Ribosomal protein</keyword>
<comment type="similarity">
    <text evidence="2">Belongs to the universal ribosomal protein uL10 family.</text>
</comment>
<evidence type="ECO:0000313" key="7">
    <source>
        <dbReference type="EMBL" id="MCP9611653.1"/>
    </source>
</evidence>
<evidence type="ECO:0000256" key="1">
    <source>
        <dbReference type="ARBA" id="ARBA00002633"/>
    </source>
</evidence>
<gene>
    <name evidence="7" type="primary">rplJ</name>
    <name evidence="7" type="ORF">NMU02_06060</name>
</gene>
<dbReference type="PANTHER" id="PTHR11560">
    <property type="entry name" value="39S RIBOSOMAL PROTEIN L10, MITOCHONDRIAL"/>
    <property type="match status" value="1"/>
</dbReference>
<reference evidence="7 8" key="1">
    <citation type="submission" date="2022-07" db="EMBL/GenBank/DDBJ databases">
        <title>Fecal culturing of patients with breast cancer.</title>
        <authorList>
            <person name="Teng N.M.Y."/>
            <person name="Kiu R."/>
            <person name="Evans R."/>
            <person name="Baker D.J."/>
            <person name="Zenner C."/>
            <person name="Robinson S.D."/>
            <person name="Hall L.J."/>
        </authorList>
    </citation>
    <scope>NUCLEOTIDE SEQUENCE [LARGE SCALE GENOMIC DNA]</scope>
    <source>
        <strain evidence="7 8">LH1063</strain>
    </source>
</reference>
<evidence type="ECO:0000313" key="8">
    <source>
        <dbReference type="Proteomes" id="UP001205603"/>
    </source>
</evidence>
<proteinExistence type="inferred from homology"/>
<dbReference type="NCBIfam" id="NF000955">
    <property type="entry name" value="PRK00099.1-1"/>
    <property type="match status" value="1"/>
</dbReference>
<dbReference type="InterPro" id="IPR043141">
    <property type="entry name" value="Ribosomal_uL10-like_sf"/>
</dbReference>
<dbReference type="RefSeq" id="WP_255026546.1">
    <property type="nucleotide sequence ID" value="NZ_JANDHW010000004.1"/>
</dbReference>
<comment type="function">
    <text evidence="1">Forms part of the ribosomal stalk, playing a central role in the interaction of the ribosome with GTP-bound translation factors.</text>
</comment>
<dbReference type="Gene3D" id="6.10.250.290">
    <property type="match status" value="1"/>
</dbReference>
<dbReference type="InterPro" id="IPR001790">
    <property type="entry name" value="Ribosomal_uL10"/>
</dbReference>
<evidence type="ECO:0000256" key="2">
    <source>
        <dbReference type="ARBA" id="ARBA00008889"/>
    </source>
</evidence>
<protein>
    <recommendedName>
        <fullName evidence="5">Large ribosomal subunit protein uL10</fullName>
    </recommendedName>
    <alternativeName>
        <fullName evidence="6">50S ribosomal protein L10</fullName>
    </alternativeName>
</protein>
<dbReference type="Pfam" id="PF00466">
    <property type="entry name" value="Ribosomal_L10"/>
    <property type="match status" value="1"/>
</dbReference>
<dbReference type="InterPro" id="IPR047865">
    <property type="entry name" value="Ribosomal_uL10_bac_type"/>
</dbReference>
<evidence type="ECO:0000256" key="6">
    <source>
        <dbReference type="ARBA" id="ARBA00035502"/>
    </source>
</evidence>
<evidence type="ECO:0000256" key="4">
    <source>
        <dbReference type="ARBA" id="ARBA00023274"/>
    </source>
</evidence>
<keyword evidence="8" id="KW-1185">Reference proteome</keyword>
<comment type="caution">
    <text evidence="7">The sequence shown here is derived from an EMBL/GenBank/DDBJ whole genome shotgun (WGS) entry which is preliminary data.</text>
</comment>
<name>A0ABT1MG85_9BACT</name>
<sequence>MRKEDKSTVIEQIAATLGEYSHFYLTEAAALDAEKTSALRRACFKQEIKLVVVKNALLHKAMESLDTDYSPLYDCLKGSTAIMFSNTGNAPAKLIKEFRKSTSDLLNFKAAYVEESFYVGADQLDALVAIKSKNELIADVIALLQSPAKNVVSALQSGGSKLHGVLQTLSER</sequence>
<dbReference type="CDD" id="cd05797">
    <property type="entry name" value="Ribosomal_L10"/>
    <property type="match status" value="1"/>
</dbReference>
<dbReference type="SUPFAM" id="SSF160369">
    <property type="entry name" value="Ribosomal protein L10-like"/>
    <property type="match status" value="1"/>
</dbReference>
<dbReference type="EMBL" id="JANDHW010000004">
    <property type="protein sequence ID" value="MCP9611653.1"/>
    <property type="molecule type" value="Genomic_DNA"/>
</dbReference>
<dbReference type="Gene3D" id="3.30.70.1730">
    <property type="match status" value="1"/>
</dbReference>
<evidence type="ECO:0000256" key="3">
    <source>
        <dbReference type="ARBA" id="ARBA00022980"/>
    </source>
</evidence>
<dbReference type="GO" id="GO:0005840">
    <property type="term" value="C:ribosome"/>
    <property type="evidence" value="ECO:0007669"/>
    <property type="project" value="UniProtKB-KW"/>
</dbReference>
<accession>A0ABT1MG85</accession>
<keyword evidence="4" id="KW-0687">Ribonucleoprotein</keyword>
<dbReference type="Proteomes" id="UP001205603">
    <property type="component" value="Unassembled WGS sequence"/>
</dbReference>
<organism evidence="7 8">
    <name type="scientific">Coprobacter tertius</name>
    <dbReference type="NCBI Taxonomy" id="2944915"/>
    <lineage>
        <taxon>Bacteria</taxon>
        <taxon>Pseudomonadati</taxon>
        <taxon>Bacteroidota</taxon>
        <taxon>Bacteroidia</taxon>
        <taxon>Bacteroidales</taxon>
        <taxon>Barnesiellaceae</taxon>
        <taxon>Coprobacter</taxon>
    </lineage>
</organism>